<dbReference type="EMBL" id="WINI01000004">
    <property type="protein sequence ID" value="MQR00932.1"/>
    <property type="molecule type" value="Genomic_DNA"/>
</dbReference>
<sequence length="236" mass="26136">MRFLKHVLALMSLSLGLVAATASASPANPVLGTDYTQLPQKLVTDTAGKKIQVTEFFWYSCPHCNALEPTLEAWLAKQGDKIIFKRVPVQFDPRFIPQQKLYYTLEALNLVSTMHAKVFNAIHVERQALDTDDNILAWVVKQGIDKAKFSAMYNSFAVNTEVKKALQMEEAYKIDSVPYFAIDGLYMTSPLDASKSLPSNVADSVLFAATMQTIDSLIAKAEALENTKVAKTPAKK</sequence>
<evidence type="ECO:0000313" key="11">
    <source>
        <dbReference type="Proteomes" id="UP000451565"/>
    </source>
</evidence>
<keyword evidence="7" id="KW-0676">Redox-active center</keyword>
<dbReference type="PANTHER" id="PTHR35891:SF3">
    <property type="entry name" value="THIOL:DISULFIDE INTERCHANGE PROTEIN DSBL"/>
    <property type="match status" value="1"/>
</dbReference>
<evidence type="ECO:0000256" key="5">
    <source>
        <dbReference type="ARBA" id="ARBA00022764"/>
    </source>
</evidence>
<feature type="domain" description="Thioredoxin" evidence="9">
    <location>
        <begin position="13"/>
        <end position="171"/>
    </location>
</feature>
<dbReference type="Proteomes" id="UP000451565">
    <property type="component" value="Unassembled WGS sequence"/>
</dbReference>
<evidence type="ECO:0000256" key="2">
    <source>
        <dbReference type="ARBA" id="ARBA00005791"/>
    </source>
</evidence>
<organism evidence="10 11">
    <name type="scientific">Glaciimonas soli</name>
    <dbReference type="NCBI Taxonomy" id="2590999"/>
    <lineage>
        <taxon>Bacteria</taxon>
        <taxon>Pseudomonadati</taxon>
        <taxon>Pseudomonadota</taxon>
        <taxon>Betaproteobacteria</taxon>
        <taxon>Burkholderiales</taxon>
        <taxon>Oxalobacteraceae</taxon>
        <taxon>Glaciimonas</taxon>
    </lineage>
</organism>
<comment type="similarity">
    <text evidence="2">Belongs to the thioredoxin family. DsbA subfamily.</text>
</comment>
<dbReference type="SUPFAM" id="SSF52833">
    <property type="entry name" value="Thioredoxin-like"/>
    <property type="match status" value="1"/>
</dbReference>
<accession>A0A843YUL4</accession>
<feature type="signal peptide" evidence="8">
    <location>
        <begin position="1"/>
        <end position="24"/>
    </location>
</feature>
<dbReference type="PROSITE" id="PS51352">
    <property type="entry name" value="THIOREDOXIN_2"/>
    <property type="match status" value="1"/>
</dbReference>
<dbReference type="PANTHER" id="PTHR35891">
    <property type="entry name" value="THIOL:DISULFIDE INTERCHANGE PROTEIN DSBA"/>
    <property type="match status" value="1"/>
</dbReference>
<dbReference type="Gene3D" id="3.40.30.10">
    <property type="entry name" value="Glutaredoxin"/>
    <property type="match status" value="1"/>
</dbReference>
<dbReference type="OrthoDB" id="9784896at2"/>
<keyword evidence="11" id="KW-1185">Reference proteome</keyword>
<evidence type="ECO:0000256" key="6">
    <source>
        <dbReference type="ARBA" id="ARBA00023157"/>
    </source>
</evidence>
<dbReference type="CDD" id="cd03019">
    <property type="entry name" value="DsbA_DsbA"/>
    <property type="match status" value="1"/>
</dbReference>
<comment type="subcellular location">
    <subcellularLocation>
        <location evidence="1">Periplasm</location>
    </subcellularLocation>
</comment>
<evidence type="ECO:0000256" key="3">
    <source>
        <dbReference type="ARBA" id="ARBA00013831"/>
    </source>
</evidence>
<protein>
    <recommendedName>
        <fullName evidence="3">Thiol:disulfide interchange protein DsbA</fullName>
    </recommendedName>
</protein>
<dbReference type="Pfam" id="PF01323">
    <property type="entry name" value="DSBA"/>
    <property type="match status" value="1"/>
</dbReference>
<dbReference type="AlphaFoldDB" id="A0A843YUL4"/>
<dbReference type="RefSeq" id="WP_153234537.1">
    <property type="nucleotide sequence ID" value="NZ_WINI01000004.1"/>
</dbReference>
<dbReference type="InterPro" id="IPR023205">
    <property type="entry name" value="DsbA/DsbL"/>
</dbReference>
<dbReference type="GO" id="GO:0016491">
    <property type="term" value="F:oxidoreductase activity"/>
    <property type="evidence" value="ECO:0007669"/>
    <property type="project" value="InterPro"/>
</dbReference>
<evidence type="ECO:0000259" key="9">
    <source>
        <dbReference type="PROSITE" id="PS51352"/>
    </source>
</evidence>
<keyword evidence="4 8" id="KW-0732">Signal</keyword>
<proteinExistence type="inferred from homology"/>
<dbReference type="InterPro" id="IPR013766">
    <property type="entry name" value="Thioredoxin_domain"/>
</dbReference>
<dbReference type="GO" id="GO:0042597">
    <property type="term" value="C:periplasmic space"/>
    <property type="evidence" value="ECO:0007669"/>
    <property type="project" value="UniProtKB-SubCell"/>
</dbReference>
<keyword evidence="5" id="KW-0574">Periplasm</keyword>
<reference evidence="10 11" key="1">
    <citation type="submission" date="2019-10" db="EMBL/GenBank/DDBJ databases">
        <title>Glaciimonas soli sp. nov., a psychrophilic bacterium isolated from the forest soil of a high elevation mountain in Taiwan.</title>
        <authorList>
            <person name="Wang L.-T."/>
            <person name="Shieh W.Y."/>
        </authorList>
    </citation>
    <scope>NUCLEOTIDE SEQUENCE [LARGE SCALE GENOMIC DNA]</scope>
    <source>
        <strain evidence="10 11">GS1</strain>
    </source>
</reference>
<feature type="chain" id="PRO_5032758390" description="Thiol:disulfide interchange protein DsbA" evidence="8">
    <location>
        <begin position="25"/>
        <end position="236"/>
    </location>
</feature>
<evidence type="ECO:0000256" key="4">
    <source>
        <dbReference type="ARBA" id="ARBA00022729"/>
    </source>
</evidence>
<name>A0A843YUL4_9BURK</name>
<evidence type="ECO:0000256" key="7">
    <source>
        <dbReference type="ARBA" id="ARBA00023284"/>
    </source>
</evidence>
<gene>
    <name evidence="10" type="ORF">GEV47_09570</name>
</gene>
<keyword evidence="6" id="KW-1015">Disulfide bond</keyword>
<dbReference type="InterPro" id="IPR001853">
    <property type="entry name" value="DSBA-like_thioredoxin_dom"/>
</dbReference>
<dbReference type="InterPro" id="IPR050824">
    <property type="entry name" value="Thiol_disulfide_DsbA"/>
</dbReference>
<comment type="caution">
    <text evidence="10">The sequence shown here is derived from an EMBL/GenBank/DDBJ whole genome shotgun (WGS) entry which is preliminary data.</text>
</comment>
<evidence type="ECO:0000256" key="1">
    <source>
        <dbReference type="ARBA" id="ARBA00004418"/>
    </source>
</evidence>
<evidence type="ECO:0000256" key="8">
    <source>
        <dbReference type="SAM" id="SignalP"/>
    </source>
</evidence>
<dbReference type="InterPro" id="IPR036249">
    <property type="entry name" value="Thioredoxin-like_sf"/>
</dbReference>
<evidence type="ECO:0000313" key="10">
    <source>
        <dbReference type="EMBL" id="MQR00932.1"/>
    </source>
</evidence>